<dbReference type="Pfam" id="PF00313">
    <property type="entry name" value="CSD"/>
    <property type="match status" value="1"/>
</dbReference>
<dbReference type="InterPro" id="IPR002059">
    <property type="entry name" value="CSP_DNA-bd"/>
</dbReference>
<evidence type="ECO:0000313" key="2">
    <source>
        <dbReference type="EMBL" id="CAE8611263.1"/>
    </source>
</evidence>
<evidence type="ECO:0000313" key="3">
    <source>
        <dbReference type="EMBL" id="CAE8712524.1"/>
    </source>
</evidence>
<dbReference type="InterPro" id="IPR012340">
    <property type="entry name" value="NA-bd_OB-fold"/>
</dbReference>
<name>A0A813KPE6_POLGL</name>
<dbReference type="EMBL" id="CAJNNW010032338">
    <property type="protein sequence ID" value="CAE8712524.1"/>
    <property type="molecule type" value="Genomic_DNA"/>
</dbReference>
<dbReference type="GO" id="GO:0003676">
    <property type="term" value="F:nucleic acid binding"/>
    <property type="evidence" value="ECO:0007669"/>
    <property type="project" value="InterPro"/>
</dbReference>
<reference evidence="3" key="1">
    <citation type="submission" date="2021-02" db="EMBL/GenBank/DDBJ databases">
        <authorList>
            <person name="Dougan E. K."/>
            <person name="Rhodes N."/>
            <person name="Thang M."/>
            <person name="Chan C."/>
        </authorList>
    </citation>
    <scope>NUCLEOTIDE SEQUENCE</scope>
</reference>
<sequence length="412" mass="43453">MDAQIIINTLNALDDVTLSTVLAQLLQSKPELAPALVSLAIPDLTYAPAKAMTERRCSGRIKKLSAEMGLGFIDCPELSSVFGCDVIVSPQQVGAFLEGQEVNFAVTLNDKNKPQAFDLLEGAPRSMGMGKAGGMGGMMGMMPGMGDMSGMGMTVPGMMGGMTMPGMPGMEGMGEMGDMMGMGGMPGMGMGVGKGMDMKGMGKGGGQETLGEFFGVIKTYNQEKGFGFIACDALKQQYEGDVYLHQKHIANFMTGMEVKFTAYLHNGRLQGRDLVDAAGMVGPQQGGMPGMGMPGMQGMPGMGGMDEQELGVFIGKIKAFNHDKGFGFIACDALNMQGYQGDVFLHSKYRGNAEVGQEVAFTAVLRNGKLQGKDLQDPMSGMMGMGGGCGMPGMMDPSMMMGGPPDKRMRMM</sequence>
<evidence type="ECO:0000313" key="4">
    <source>
        <dbReference type="Proteomes" id="UP000626109"/>
    </source>
</evidence>
<protein>
    <recommendedName>
        <fullName evidence="1">Cold-shock domain-containing protein</fullName>
    </recommendedName>
</protein>
<dbReference type="Proteomes" id="UP000654075">
    <property type="component" value="Unassembled WGS sequence"/>
</dbReference>
<dbReference type="Gene3D" id="2.40.50.140">
    <property type="entry name" value="Nucleic acid-binding proteins"/>
    <property type="match status" value="2"/>
</dbReference>
<feature type="domain" description="Cold-shock" evidence="1">
    <location>
        <begin position="314"/>
        <end position="378"/>
    </location>
</feature>
<feature type="domain" description="Cold-shock" evidence="1">
    <location>
        <begin position="214"/>
        <end position="277"/>
    </location>
</feature>
<dbReference type="SUPFAM" id="SSF50249">
    <property type="entry name" value="Nucleic acid-binding proteins"/>
    <property type="match status" value="2"/>
</dbReference>
<organism evidence="3 4">
    <name type="scientific">Polarella glacialis</name>
    <name type="common">Dinoflagellate</name>
    <dbReference type="NCBI Taxonomy" id="89957"/>
    <lineage>
        <taxon>Eukaryota</taxon>
        <taxon>Sar</taxon>
        <taxon>Alveolata</taxon>
        <taxon>Dinophyceae</taxon>
        <taxon>Suessiales</taxon>
        <taxon>Suessiaceae</taxon>
        <taxon>Polarella</taxon>
    </lineage>
</organism>
<dbReference type="InterPro" id="IPR011129">
    <property type="entry name" value="CSD"/>
</dbReference>
<dbReference type="CDD" id="cd04458">
    <property type="entry name" value="CSP_CDS"/>
    <property type="match status" value="2"/>
</dbReference>
<accession>A0A813KPE6</accession>
<keyword evidence="5" id="KW-1185">Reference proteome</keyword>
<dbReference type="EMBL" id="CAJNNV010025016">
    <property type="protein sequence ID" value="CAE8611263.1"/>
    <property type="molecule type" value="Genomic_DNA"/>
</dbReference>
<dbReference type="OrthoDB" id="441754at2759"/>
<proteinExistence type="predicted"/>
<dbReference type="Proteomes" id="UP000626109">
    <property type="component" value="Unassembled WGS sequence"/>
</dbReference>
<comment type="caution">
    <text evidence="3">The sequence shown here is derived from an EMBL/GenBank/DDBJ whole genome shotgun (WGS) entry which is preliminary data.</text>
</comment>
<evidence type="ECO:0000259" key="1">
    <source>
        <dbReference type="SMART" id="SM00357"/>
    </source>
</evidence>
<gene>
    <name evidence="2" type="ORF">PGLA1383_LOCUS29066</name>
    <name evidence="3" type="ORF">PGLA2088_LOCUS37071</name>
</gene>
<evidence type="ECO:0000313" key="5">
    <source>
        <dbReference type="Proteomes" id="UP000654075"/>
    </source>
</evidence>
<feature type="domain" description="Cold-shock" evidence="1">
    <location>
        <begin position="58"/>
        <end position="122"/>
    </location>
</feature>
<dbReference type="SMART" id="SM00357">
    <property type="entry name" value="CSP"/>
    <property type="match status" value="3"/>
</dbReference>
<dbReference type="OMA" id="FIACDAL"/>
<dbReference type="AlphaFoldDB" id="A0A813KPE6"/>